<accession>A0A841LI03</accession>
<keyword evidence="2" id="KW-1185">Reference proteome</keyword>
<reference evidence="1 2" key="1">
    <citation type="submission" date="2020-08" db="EMBL/GenBank/DDBJ databases">
        <title>Genomic Encyclopedia of Type Strains, Phase IV (KMG-IV): sequencing the most valuable type-strain genomes for metagenomic binning, comparative biology and taxonomic classification.</title>
        <authorList>
            <person name="Goeker M."/>
        </authorList>
    </citation>
    <scope>NUCLEOTIDE SEQUENCE [LARGE SCALE GENOMIC DNA]</scope>
    <source>
        <strain evidence="1 2">DSM 102189</strain>
    </source>
</reference>
<evidence type="ECO:0000313" key="2">
    <source>
        <dbReference type="Proteomes" id="UP000538147"/>
    </source>
</evidence>
<dbReference type="EMBL" id="JACIIV010000021">
    <property type="protein sequence ID" value="MBB6228598.1"/>
    <property type="molecule type" value="Genomic_DNA"/>
</dbReference>
<proteinExistence type="predicted"/>
<sequence length="80" mass="8578">MSVSDPVAVLQRRFAEITAGRSCSYWLRDSVLSAIERDPVDAVRDAEILLEILQAHLICCMGADPAVTTALPLSPRPGAA</sequence>
<name>A0A841LI03_9SPHN</name>
<gene>
    <name evidence="1" type="ORF">FHS79_002788</name>
</gene>
<dbReference type="RefSeq" id="WP_184201232.1">
    <property type="nucleotide sequence ID" value="NZ_BMOX01000004.1"/>
</dbReference>
<protein>
    <submittedName>
        <fullName evidence="1">Uncharacterized protein</fullName>
    </submittedName>
</protein>
<organism evidence="1 2">
    <name type="scientific">Polymorphobacter multimanifer</name>
    <dbReference type="NCBI Taxonomy" id="1070431"/>
    <lineage>
        <taxon>Bacteria</taxon>
        <taxon>Pseudomonadati</taxon>
        <taxon>Pseudomonadota</taxon>
        <taxon>Alphaproteobacteria</taxon>
        <taxon>Sphingomonadales</taxon>
        <taxon>Sphingosinicellaceae</taxon>
        <taxon>Polymorphobacter</taxon>
    </lineage>
</organism>
<evidence type="ECO:0000313" key="1">
    <source>
        <dbReference type="EMBL" id="MBB6228598.1"/>
    </source>
</evidence>
<comment type="caution">
    <text evidence="1">The sequence shown here is derived from an EMBL/GenBank/DDBJ whole genome shotgun (WGS) entry which is preliminary data.</text>
</comment>
<dbReference type="AlphaFoldDB" id="A0A841LI03"/>
<dbReference type="Proteomes" id="UP000538147">
    <property type="component" value="Unassembled WGS sequence"/>
</dbReference>